<evidence type="ECO:0000313" key="2">
    <source>
        <dbReference type="Proteomes" id="UP000268007"/>
    </source>
</evidence>
<name>A0A495J9X8_9SPHI</name>
<organism evidence="1 2">
    <name type="scientific">Mucilaginibacter gracilis</name>
    <dbReference type="NCBI Taxonomy" id="423350"/>
    <lineage>
        <taxon>Bacteria</taxon>
        <taxon>Pseudomonadati</taxon>
        <taxon>Bacteroidota</taxon>
        <taxon>Sphingobacteriia</taxon>
        <taxon>Sphingobacteriales</taxon>
        <taxon>Sphingobacteriaceae</taxon>
        <taxon>Mucilaginibacter</taxon>
    </lineage>
</organism>
<gene>
    <name evidence="1" type="ORF">BDD43_5466</name>
</gene>
<protein>
    <submittedName>
        <fullName evidence="1">Uncharacterized protein</fullName>
    </submittedName>
</protein>
<dbReference type="AlphaFoldDB" id="A0A495J9X8"/>
<evidence type="ECO:0000313" key="1">
    <source>
        <dbReference type="EMBL" id="RKR85204.1"/>
    </source>
</evidence>
<keyword evidence="2" id="KW-1185">Reference proteome</keyword>
<proteinExistence type="predicted"/>
<reference evidence="1 2" key="1">
    <citation type="submission" date="2018-10" db="EMBL/GenBank/DDBJ databases">
        <title>Genomic Encyclopedia of Archaeal and Bacterial Type Strains, Phase II (KMG-II): from individual species to whole genera.</title>
        <authorList>
            <person name="Goeker M."/>
        </authorList>
    </citation>
    <scope>NUCLEOTIDE SEQUENCE [LARGE SCALE GENOMIC DNA]</scope>
    <source>
        <strain evidence="1 2">DSM 18602</strain>
    </source>
</reference>
<dbReference type="RefSeq" id="WP_147425752.1">
    <property type="nucleotide sequence ID" value="NZ_RBKU01000001.1"/>
</dbReference>
<accession>A0A495J9X8</accession>
<dbReference type="EMBL" id="RBKU01000001">
    <property type="protein sequence ID" value="RKR85204.1"/>
    <property type="molecule type" value="Genomic_DNA"/>
</dbReference>
<dbReference type="Proteomes" id="UP000268007">
    <property type="component" value="Unassembled WGS sequence"/>
</dbReference>
<sequence>MKIKLYGLIGLPYYPPIIKREFSNIKFSILYVRFLAILLMAAALQGCGPGQPGVYKNEAIKSSKRDEFHKLNNQLLDAIKANKVYAVEDLLSKELLANDEYKRTVELANVQSQLGNYLLLDEYYIVSDKPSDKHKLDTKATDGTRYKLYCATATEEMYIAFMAPKNQADKYMLTVVYCKYNYGWRINNLELQPYTIMGKTAPELYKIALKNYNKGYNIDAFTYLQLADKCAEPSRLWQYEDDSEITAFRGKLMDFLNKFHYPLVISGVPTNPKIFEITHQTTGEGVFPAIHYISSINVRDTTALKRENENIIKVIGKMFNGIDKDKKYIFFSAYNQMPTSKASVASFDMTANLTSK</sequence>
<comment type="caution">
    <text evidence="1">The sequence shown here is derived from an EMBL/GenBank/DDBJ whole genome shotgun (WGS) entry which is preliminary data.</text>
</comment>
<dbReference type="OrthoDB" id="1113095at2"/>